<dbReference type="SMART" id="SM00855">
    <property type="entry name" value="PGAM"/>
    <property type="match status" value="1"/>
</dbReference>
<dbReference type="STRING" id="106634.TVD_07830"/>
<gene>
    <name evidence="1" type="ORF">TVD_07830</name>
</gene>
<keyword evidence="2" id="KW-1185">Reference proteome</keyword>
<dbReference type="CDD" id="cd07040">
    <property type="entry name" value="HP"/>
    <property type="match status" value="1"/>
</dbReference>
<accession>A0A0G3G239</accession>
<dbReference type="AlphaFoldDB" id="A0A0G3G239"/>
<dbReference type="OrthoDB" id="9810154at2"/>
<dbReference type="EMBL" id="CP011367">
    <property type="protein sequence ID" value="AKJ95273.1"/>
    <property type="molecule type" value="Genomic_DNA"/>
</dbReference>
<protein>
    <submittedName>
        <fullName evidence="1">Phosphohistidine phosphatase</fullName>
    </submittedName>
</protein>
<dbReference type="InterPro" id="IPR029033">
    <property type="entry name" value="His_PPase_superfam"/>
</dbReference>
<sequence length="170" mass="17938">MRAPRLVLVRHAQAGNPGDWDGADRDRPLTDKGQVSAVRMAQALGDLLPGSVELLCSPYLRARQTAIPLSQALDVPVRQKKWLAPGQPTGLEVEALARNLPADGGLVIVGHEPDLSLLVSCLLGTTGGRSLVHMGKGDACGLTGALPGPMQLAWHLPRRILERLAGGEAD</sequence>
<reference evidence="1 2" key="1">
    <citation type="submission" date="2015-04" db="EMBL/GenBank/DDBJ databases">
        <title>Complete Sequence for the Genome of the Thioalkalivibrio versutus D301.</title>
        <authorList>
            <person name="Mu T."/>
            <person name="Zhou J."/>
            <person name="Xu X."/>
        </authorList>
    </citation>
    <scope>NUCLEOTIDE SEQUENCE [LARGE SCALE GENOMIC DNA]</scope>
    <source>
        <strain evidence="1 2">D301</strain>
    </source>
</reference>
<dbReference type="RefSeq" id="WP_018145479.1">
    <property type="nucleotide sequence ID" value="NZ_CP011367.1"/>
</dbReference>
<dbReference type="Pfam" id="PF00300">
    <property type="entry name" value="His_Phos_1"/>
    <property type="match status" value="1"/>
</dbReference>
<dbReference type="Gene3D" id="3.40.50.1240">
    <property type="entry name" value="Phosphoglycerate mutase-like"/>
    <property type="match status" value="1"/>
</dbReference>
<dbReference type="Proteomes" id="UP000064201">
    <property type="component" value="Chromosome"/>
</dbReference>
<evidence type="ECO:0000313" key="2">
    <source>
        <dbReference type="Proteomes" id="UP000064201"/>
    </source>
</evidence>
<organism evidence="1 2">
    <name type="scientific">Thioalkalivibrio versutus</name>
    <dbReference type="NCBI Taxonomy" id="106634"/>
    <lineage>
        <taxon>Bacteria</taxon>
        <taxon>Pseudomonadati</taxon>
        <taxon>Pseudomonadota</taxon>
        <taxon>Gammaproteobacteria</taxon>
        <taxon>Chromatiales</taxon>
        <taxon>Ectothiorhodospiraceae</taxon>
        <taxon>Thioalkalivibrio</taxon>
    </lineage>
</organism>
<dbReference type="PATRIC" id="fig|106634.4.peg.1598"/>
<proteinExistence type="predicted"/>
<dbReference type="SUPFAM" id="SSF53254">
    <property type="entry name" value="Phosphoglycerate mutase-like"/>
    <property type="match status" value="1"/>
</dbReference>
<name>A0A0G3G239_9GAMM</name>
<dbReference type="InterPro" id="IPR013078">
    <property type="entry name" value="His_Pase_superF_clade-1"/>
</dbReference>
<evidence type="ECO:0000313" key="1">
    <source>
        <dbReference type="EMBL" id="AKJ95273.1"/>
    </source>
</evidence>
<dbReference type="KEGG" id="tvr:TVD_07830"/>